<organism evidence="1">
    <name type="scientific">Mytilinidion resinicola</name>
    <dbReference type="NCBI Taxonomy" id="574789"/>
    <lineage>
        <taxon>Eukaryota</taxon>
        <taxon>Fungi</taxon>
        <taxon>Dikarya</taxon>
        <taxon>Ascomycota</taxon>
        <taxon>Pezizomycotina</taxon>
        <taxon>Dothideomycetes</taxon>
        <taxon>Pleosporomycetidae</taxon>
        <taxon>Mytilinidiales</taxon>
        <taxon>Mytilinidiaceae</taxon>
        <taxon>Mytilinidion</taxon>
    </lineage>
</organism>
<gene>
    <name evidence="1 3" type="ORF">BDZ99DRAFT_273300</name>
</gene>
<proteinExistence type="predicted"/>
<accession>A0A6A6YXN1</accession>
<reference evidence="1 3" key="1">
    <citation type="journal article" date="2020" name="Stud. Mycol.">
        <title>101 Dothideomycetes genomes: a test case for predicting lifestyles and emergence of pathogens.</title>
        <authorList>
            <person name="Haridas S."/>
            <person name="Albert R."/>
            <person name="Binder M."/>
            <person name="Bloem J."/>
            <person name="Labutti K."/>
            <person name="Salamov A."/>
            <person name="Andreopoulos B."/>
            <person name="Baker S."/>
            <person name="Barry K."/>
            <person name="Bills G."/>
            <person name="Bluhm B."/>
            <person name="Cannon C."/>
            <person name="Castanera R."/>
            <person name="Culley D."/>
            <person name="Daum C."/>
            <person name="Ezra D."/>
            <person name="Gonzalez J."/>
            <person name="Henrissat B."/>
            <person name="Kuo A."/>
            <person name="Liang C."/>
            <person name="Lipzen A."/>
            <person name="Lutzoni F."/>
            <person name="Magnuson J."/>
            <person name="Mondo S."/>
            <person name="Nolan M."/>
            <person name="Ohm R."/>
            <person name="Pangilinan J."/>
            <person name="Park H.-J."/>
            <person name="Ramirez L."/>
            <person name="Alfaro M."/>
            <person name="Sun H."/>
            <person name="Tritt A."/>
            <person name="Yoshinaga Y."/>
            <person name="Zwiers L.-H."/>
            <person name="Turgeon B."/>
            <person name="Goodwin S."/>
            <person name="Spatafora J."/>
            <person name="Crous P."/>
            <person name="Grigoriev I."/>
        </authorList>
    </citation>
    <scope>NUCLEOTIDE SEQUENCE</scope>
    <source>
        <strain evidence="1 3">CBS 304.34</strain>
    </source>
</reference>
<name>A0A6A6YXN1_9PEZI</name>
<dbReference type="AlphaFoldDB" id="A0A6A6YXN1"/>
<evidence type="ECO:0000313" key="3">
    <source>
        <dbReference type="RefSeq" id="XP_033579718.1"/>
    </source>
</evidence>
<reference evidence="3" key="3">
    <citation type="submission" date="2025-04" db="UniProtKB">
        <authorList>
            <consortium name="RefSeq"/>
        </authorList>
    </citation>
    <scope>IDENTIFICATION</scope>
    <source>
        <strain evidence="3">CBS 304.34</strain>
    </source>
</reference>
<dbReference type="OrthoDB" id="5293665at2759"/>
<evidence type="ECO:0000313" key="1">
    <source>
        <dbReference type="EMBL" id="KAF2812754.1"/>
    </source>
</evidence>
<dbReference type="GeneID" id="54454804"/>
<dbReference type="RefSeq" id="XP_033579718.1">
    <property type="nucleotide sequence ID" value="XM_033713911.1"/>
</dbReference>
<evidence type="ECO:0000313" key="2">
    <source>
        <dbReference type="Proteomes" id="UP000504636"/>
    </source>
</evidence>
<reference evidence="3" key="2">
    <citation type="submission" date="2020-04" db="EMBL/GenBank/DDBJ databases">
        <authorList>
            <consortium name="NCBI Genome Project"/>
        </authorList>
    </citation>
    <scope>NUCLEOTIDE SEQUENCE</scope>
    <source>
        <strain evidence="3">CBS 304.34</strain>
    </source>
</reference>
<dbReference type="Proteomes" id="UP000504636">
    <property type="component" value="Unplaced"/>
</dbReference>
<keyword evidence="2" id="KW-1185">Reference proteome</keyword>
<protein>
    <submittedName>
        <fullName evidence="1 3">Uncharacterized protein</fullName>
    </submittedName>
</protein>
<sequence length="255" mass="29212">MTARSLAVLPASATVSASSTPSCGTSTFALAPLIIVLIAITHYPESIQRLGAIRQSDTGYGEQAHKKQKEFYRRTNKRDDHELQMLRYNTMYFDSIVQNELRLWMATKATSDSDHAIQTVRLSAAIDVYTHRSYMWDFDHASSQYLKDRKINISTWRTVEEVQARTGATDLAAKLAPFVRECRKRMDGVQRTDKDVDRIDAETDWVLNMPMSIHHSVACYIRLGKDATDINKLDKVFARCTPSRVRKIKRHTQRE</sequence>
<dbReference type="EMBL" id="MU003697">
    <property type="protein sequence ID" value="KAF2812754.1"/>
    <property type="molecule type" value="Genomic_DNA"/>
</dbReference>